<keyword evidence="7" id="KW-0813">Transport</keyword>
<dbReference type="Pfam" id="PF01547">
    <property type="entry name" value="SBP_bac_1"/>
    <property type="match status" value="1"/>
</dbReference>
<proteinExistence type="predicted"/>
<keyword evidence="4" id="KW-0564">Palmitate</keyword>
<evidence type="ECO:0000256" key="3">
    <source>
        <dbReference type="ARBA" id="ARBA00023136"/>
    </source>
</evidence>
<gene>
    <name evidence="7" type="ORF">J2S36_001197</name>
</gene>
<sequence>MKRSHKFNVSIAAATSALLLLSGCSGSSSASAEGQVIWSTWGTPEELKVYETFNKQFGEKNADLKIKFQPVASYDEYHSKLNTQLTSRTAPDVFYVGDDQIANLVANDVLEPIDTCLALAGAEIKKADFAENLYRVAEKDGVTFALPNDVNPDAFFFDREALKAAGITADPVELANNDQWTFEKFFEMTAALQKAGLQGAAFWNYWATWQSILSASGAPAYDESGKFVADTAESAANLQKWADKFASGELVVADELPKGSDSDALFVTHKLGFMVQGRYTVATLAGAGLDLKSYDVVRWPTASGAAEPTGVAASFLAVNKNAKDKTAACKFFNAYLSKAGQTLRLQDNGNALPSISGVDNVVTDSGVPANVSALIEMRDQGFSNSPTEASVPGLSADIATQIMLPLFKGQQSAADALAEISQRLQKSAK</sequence>
<dbReference type="RefSeq" id="WP_309956493.1">
    <property type="nucleotide sequence ID" value="NZ_JAVDUJ010000001.1"/>
</dbReference>
<dbReference type="EMBL" id="JAVDUJ010000001">
    <property type="protein sequence ID" value="MDR6939654.1"/>
    <property type="molecule type" value="Genomic_DNA"/>
</dbReference>
<dbReference type="InterPro" id="IPR050490">
    <property type="entry name" value="Bact_solute-bd_prot1"/>
</dbReference>
<evidence type="ECO:0000313" key="7">
    <source>
        <dbReference type="EMBL" id="MDR6939654.1"/>
    </source>
</evidence>
<dbReference type="Gene3D" id="3.40.190.10">
    <property type="entry name" value="Periplasmic binding protein-like II"/>
    <property type="match status" value="1"/>
</dbReference>
<feature type="signal peptide" evidence="6">
    <location>
        <begin position="1"/>
        <end position="32"/>
    </location>
</feature>
<accession>A0ABU1T2P4</accession>
<keyword evidence="5" id="KW-0449">Lipoprotein</keyword>
<protein>
    <submittedName>
        <fullName evidence="7">Multiple sugar transport system substrate-binding protein</fullName>
    </submittedName>
</protein>
<reference evidence="7 8" key="1">
    <citation type="submission" date="2023-07" db="EMBL/GenBank/DDBJ databases">
        <title>Sequencing the genomes of 1000 actinobacteria strains.</title>
        <authorList>
            <person name="Klenk H.-P."/>
        </authorList>
    </citation>
    <scope>NUCLEOTIDE SEQUENCE [LARGE SCALE GENOMIC DNA]</scope>
    <source>
        <strain evidence="7 8">DSM 15539</strain>
    </source>
</reference>
<dbReference type="PROSITE" id="PS51257">
    <property type="entry name" value="PROKAR_LIPOPROTEIN"/>
    <property type="match status" value="1"/>
</dbReference>
<evidence type="ECO:0000313" key="8">
    <source>
        <dbReference type="Proteomes" id="UP001266099"/>
    </source>
</evidence>
<keyword evidence="1" id="KW-1003">Cell membrane</keyword>
<dbReference type="PANTHER" id="PTHR43649:SF33">
    <property type="entry name" value="POLYGALACTURONAN_RHAMNOGALACTURONAN-BINDING PROTEIN YTCQ"/>
    <property type="match status" value="1"/>
</dbReference>
<evidence type="ECO:0000256" key="4">
    <source>
        <dbReference type="ARBA" id="ARBA00023139"/>
    </source>
</evidence>
<feature type="chain" id="PRO_5046707027" evidence="6">
    <location>
        <begin position="33"/>
        <end position="429"/>
    </location>
</feature>
<comment type="caution">
    <text evidence="7">The sequence shown here is derived from an EMBL/GenBank/DDBJ whole genome shotgun (WGS) entry which is preliminary data.</text>
</comment>
<evidence type="ECO:0000256" key="6">
    <source>
        <dbReference type="SAM" id="SignalP"/>
    </source>
</evidence>
<organism evidence="7 8">
    <name type="scientific">Arcanobacterium hippocoleae</name>
    <dbReference type="NCBI Taxonomy" id="149017"/>
    <lineage>
        <taxon>Bacteria</taxon>
        <taxon>Bacillati</taxon>
        <taxon>Actinomycetota</taxon>
        <taxon>Actinomycetes</taxon>
        <taxon>Actinomycetales</taxon>
        <taxon>Actinomycetaceae</taxon>
        <taxon>Arcanobacterium</taxon>
    </lineage>
</organism>
<evidence type="ECO:0000256" key="1">
    <source>
        <dbReference type="ARBA" id="ARBA00022475"/>
    </source>
</evidence>
<evidence type="ECO:0000256" key="5">
    <source>
        <dbReference type="ARBA" id="ARBA00023288"/>
    </source>
</evidence>
<name>A0ABU1T2P4_9ACTO</name>
<keyword evidence="2 6" id="KW-0732">Signal</keyword>
<dbReference type="InterPro" id="IPR006059">
    <property type="entry name" value="SBP"/>
</dbReference>
<keyword evidence="8" id="KW-1185">Reference proteome</keyword>
<evidence type="ECO:0000256" key="2">
    <source>
        <dbReference type="ARBA" id="ARBA00022729"/>
    </source>
</evidence>
<keyword evidence="7" id="KW-0762">Sugar transport</keyword>
<dbReference type="Proteomes" id="UP001266099">
    <property type="component" value="Unassembled WGS sequence"/>
</dbReference>
<dbReference type="SUPFAM" id="SSF53850">
    <property type="entry name" value="Periplasmic binding protein-like II"/>
    <property type="match status" value="1"/>
</dbReference>
<dbReference type="PANTHER" id="PTHR43649">
    <property type="entry name" value="ARABINOSE-BINDING PROTEIN-RELATED"/>
    <property type="match status" value="1"/>
</dbReference>
<keyword evidence="3" id="KW-0472">Membrane</keyword>